<sequence length="75" mass="8877">NWWLGRWSNSERIRYGSTNIMSNCSSMEQSPITNMSNEEWLKERDKNFYVLFGQYSNTILEKKLAVLHGVLLMDD</sequence>
<evidence type="ECO:0000313" key="2">
    <source>
        <dbReference type="Proteomes" id="UP000663823"/>
    </source>
</evidence>
<dbReference type="AlphaFoldDB" id="A0A820IH98"/>
<dbReference type="Proteomes" id="UP000663823">
    <property type="component" value="Unassembled WGS sequence"/>
</dbReference>
<proteinExistence type="predicted"/>
<reference evidence="1" key="1">
    <citation type="submission" date="2021-02" db="EMBL/GenBank/DDBJ databases">
        <authorList>
            <person name="Nowell W R."/>
        </authorList>
    </citation>
    <scope>NUCLEOTIDE SEQUENCE</scope>
</reference>
<gene>
    <name evidence="1" type="ORF">OTI717_LOCUS42312</name>
</gene>
<dbReference type="EMBL" id="CAJOAX010049973">
    <property type="protein sequence ID" value="CAF4310068.1"/>
    <property type="molecule type" value="Genomic_DNA"/>
</dbReference>
<comment type="caution">
    <text evidence="1">The sequence shown here is derived from an EMBL/GenBank/DDBJ whole genome shotgun (WGS) entry which is preliminary data.</text>
</comment>
<organism evidence="1 2">
    <name type="scientific">Rotaria sordida</name>
    <dbReference type="NCBI Taxonomy" id="392033"/>
    <lineage>
        <taxon>Eukaryota</taxon>
        <taxon>Metazoa</taxon>
        <taxon>Spiralia</taxon>
        <taxon>Gnathifera</taxon>
        <taxon>Rotifera</taxon>
        <taxon>Eurotatoria</taxon>
        <taxon>Bdelloidea</taxon>
        <taxon>Philodinida</taxon>
        <taxon>Philodinidae</taxon>
        <taxon>Rotaria</taxon>
    </lineage>
</organism>
<evidence type="ECO:0000313" key="1">
    <source>
        <dbReference type="EMBL" id="CAF4310068.1"/>
    </source>
</evidence>
<name>A0A820IH98_9BILA</name>
<protein>
    <submittedName>
        <fullName evidence="1">Uncharacterized protein</fullName>
    </submittedName>
</protein>
<feature type="non-terminal residue" evidence="1">
    <location>
        <position position="1"/>
    </location>
</feature>
<accession>A0A820IH98</accession>